<dbReference type="RefSeq" id="WP_369780568.1">
    <property type="nucleotide sequence ID" value="NZ_CP165728.1"/>
</dbReference>
<dbReference type="CDD" id="cd03255">
    <property type="entry name" value="ABC_MJ0796_LolCDE_FtsE"/>
    <property type="match status" value="1"/>
</dbReference>
<evidence type="ECO:0000259" key="5">
    <source>
        <dbReference type="PROSITE" id="PS50893"/>
    </source>
</evidence>
<dbReference type="PANTHER" id="PTHR24220">
    <property type="entry name" value="IMPORT ATP-BINDING PROTEIN"/>
    <property type="match status" value="1"/>
</dbReference>
<proteinExistence type="inferred from homology"/>
<dbReference type="InterPro" id="IPR015854">
    <property type="entry name" value="ABC_transpr_LolD-like"/>
</dbReference>
<feature type="domain" description="ABC transporter" evidence="5">
    <location>
        <begin position="13"/>
        <end position="234"/>
    </location>
</feature>
<accession>A0AB39YGK1</accession>
<comment type="similarity">
    <text evidence="1">Belongs to the ABC transporter superfamily.</text>
</comment>
<evidence type="ECO:0000256" key="1">
    <source>
        <dbReference type="ARBA" id="ARBA00005417"/>
    </source>
</evidence>
<name>A0AB39YGK1_9ACTN</name>
<dbReference type="Gene3D" id="3.40.50.300">
    <property type="entry name" value="P-loop containing nucleotide triphosphate hydrolases"/>
    <property type="match status" value="1"/>
</dbReference>
<dbReference type="AlphaFoldDB" id="A0AB39YGK1"/>
<geneLocation type="plasmid" evidence="6">
    <name>unnamed1</name>
</geneLocation>
<dbReference type="InterPro" id="IPR003439">
    <property type="entry name" value="ABC_transporter-like_ATP-bd"/>
</dbReference>
<sequence length="234" mass="24441">MRTDLHDQKTAAVEVKDLHYSIGDRRLLNGLSLSVAAGSSVAVTGPSGSGKTTLLCSLSGLIPASSGVIRIAGVDISQASAGERAAMRLRTVGTVYQFGELIPELSPLENAALPVLLAGGNAKKAYADAQSLLDELGVLESSSKNTASLSGGERQRVAVARALIGRPSVVLADEPTGSLDQRTGDVVADLLFDLPTRFQCALIVVTHNPQIAARADRTLELTEGRLLTDSEGRR</sequence>
<keyword evidence="3" id="KW-0547">Nucleotide-binding</keyword>
<keyword evidence="2" id="KW-0813">Transport</keyword>
<dbReference type="InterPro" id="IPR027417">
    <property type="entry name" value="P-loop_NTPase"/>
</dbReference>
<dbReference type="InterPro" id="IPR003593">
    <property type="entry name" value="AAA+_ATPase"/>
</dbReference>
<dbReference type="EMBL" id="CP165728">
    <property type="protein sequence ID" value="XDV69394.1"/>
    <property type="molecule type" value="Genomic_DNA"/>
</dbReference>
<dbReference type="Pfam" id="PF00005">
    <property type="entry name" value="ABC_tran"/>
    <property type="match status" value="1"/>
</dbReference>
<evidence type="ECO:0000256" key="3">
    <source>
        <dbReference type="ARBA" id="ARBA00022741"/>
    </source>
</evidence>
<dbReference type="GO" id="GO:0005886">
    <property type="term" value="C:plasma membrane"/>
    <property type="evidence" value="ECO:0007669"/>
    <property type="project" value="TreeGrafter"/>
</dbReference>
<keyword evidence="4 6" id="KW-0067">ATP-binding</keyword>
<dbReference type="PROSITE" id="PS00211">
    <property type="entry name" value="ABC_TRANSPORTER_1"/>
    <property type="match status" value="1"/>
</dbReference>
<dbReference type="InterPro" id="IPR017871">
    <property type="entry name" value="ABC_transporter-like_CS"/>
</dbReference>
<dbReference type="SUPFAM" id="SSF52540">
    <property type="entry name" value="P-loop containing nucleoside triphosphate hydrolases"/>
    <property type="match status" value="1"/>
</dbReference>
<keyword evidence="6" id="KW-0614">Plasmid</keyword>
<dbReference type="InterPro" id="IPR017911">
    <property type="entry name" value="MacB-like_ATP-bd"/>
</dbReference>
<dbReference type="GO" id="GO:0005524">
    <property type="term" value="F:ATP binding"/>
    <property type="evidence" value="ECO:0007669"/>
    <property type="project" value="UniProtKB-KW"/>
</dbReference>
<dbReference type="PANTHER" id="PTHR24220:SF689">
    <property type="entry name" value="LIPOPROTEIN-RELEASING SYSTEM ATP-BINDING PROTEIN LOLD"/>
    <property type="match status" value="1"/>
</dbReference>
<dbReference type="GO" id="GO:0022857">
    <property type="term" value="F:transmembrane transporter activity"/>
    <property type="evidence" value="ECO:0007669"/>
    <property type="project" value="TreeGrafter"/>
</dbReference>
<gene>
    <name evidence="6" type="ORF">AB5J51_41450</name>
</gene>
<dbReference type="PROSITE" id="PS50893">
    <property type="entry name" value="ABC_TRANSPORTER_2"/>
    <property type="match status" value="1"/>
</dbReference>
<evidence type="ECO:0000256" key="2">
    <source>
        <dbReference type="ARBA" id="ARBA00022448"/>
    </source>
</evidence>
<protein>
    <submittedName>
        <fullName evidence="6">ABC transporter ATP-binding protein</fullName>
    </submittedName>
</protein>
<evidence type="ECO:0000313" key="6">
    <source>
        <dbReference type="EMBL" id="XDV69394.1"/>
    </source>
</evidence>
<dbReference type="GO" id="GO:0016887">
    <property type="term" value="F:ATP hydrolysis activity"/>
    <property type="evidence" value="ECO:0007669"/>
    <property type="project" value="InterPro"/>
</dbReference>
<dbReference type="SMART" id="SM00382">
    <property type="entry name" value="AAA"/>
    <property type="match status" value="1"/>
</dbReference>
<organism evidence="6">
    <name type="scientific">Streptomyces sp. R33</name>
    <dbReference type="NCBI Taxonomy" id="3238629"/>
    <lineage>
        <taxon>Bacteria</taxon>
        <taxon>Bacillati</taxon>
        <taxon>Actinomycetota</taxon>
        <taxon>Actinomycetes</taxon>
        <taxon>Kitasatosporales</taxon>
        <taxon>Streptomycetaceae</taxon>
        <taxon>Streptomyces</taxon>
    </lineage>
</organism>
<evidence type="ECO:0000256" key="4">
    <source>
        <dbReference type="ARBA" id="ARBA00022840"/>
    </source>
</evidence>
<reference evidence="6" key="1">
    <citation type="submission" date="2024-08" db="EMBL/GenBank/DDBJ databases">
        <authorList>
            <person name="Yu S.T."/>
        </authorList>
    </citation>
    <scope>NUCLEOTIDE SEQUENCE</scope>
    <source>
        <strain evidence="6">R33</strain>
        <plasmid evidence="6">unnamed1</plasmid>
    </source>
</reference>